<keyword evidence="1" id="KW-1133">Transmembrane helix</keyword>
<dbReference type="InterPro" id="IPR019433">
    <property type="entry name" value="GPI_ManTrfase_II_coact_Pga1"/>
</dbReference>
<dbReference type="GeneID" id="8999096"/>
<dbReference type="RefSeq" id="XP_002770552.1">
    <property type="nucleotide sequence ID" value="XM_002770506.1"/>
</dbReference>
<protein>
    <submittedName>
        <fullName evidence="3">DEHA2G01034p</fullName>
    </submittedName>
</protein>
<feature type="signal peptide" evidence="2">
    <location>
        <begin position="1"/>
        <end position="21"/>
    </location>
</feature>
<dbReference type="InParanoid" id="B5RV08"/>
<keyword evidence="1" id="KW-0812">Transmembrane</keyword>
<feature type="chain" id="PRO_5002835411" evidence="2">
    <location>
        <begin position="22"/>
        <end position="221"/>
    </location>
</feature>
<reference evidence="3 4" key="1">
    <citation type="journal article" date="2004" name="Nature">
        <title>Genome evolution in yeasts.</title>
        <authorList>
            <consortium name="Genolevures"/>
            <person name="Dujon B."/>
            <person name="Sherman D."/>
            <person name="Fischer G."/>
            <person name="Durrens P."/>
            <person name="Casaregola S."/>
            <person name="Lafontaine I."/>
            <person name="de Montigny J."/>
            <person name="Marck C."/>
            <person name="Neuveglise C."/>
            <person name="Talla E."/>
            <person name="Goffard N."/>
            <person name="Frangeul L."/>
            <person name="Aigle M."/>
            <person name="Anthouard V."/>
            <person name="Babour A."/>
            <person name="Barbe V."/>
            <person name="Barnay S."/>
            <person name="Blanchin S."/>
            <person name="Beckerich J.M."/>
            <person name="Beyne E."/>
            <person name="Bleykasten C."/>
            <person name="Boisrame A."/>
            <person name="Boyer J."/>
            <person name="Cattolico L."/>
            <person name="Confanioleri F."/>
            <person name="de Daruvar A."/>
            <person name="Despons L."/>
            <person name="Fabre E."/>
            <person name="Fairhead C."/>
            <person name="Ferry-Dumazet H."/>
            <person name="Groppi A."/>
            <person name="Hantraye F."/>
            <person name="Hennequin C."/>
            <person name="Jauniaux N."/>
            <person name="Joyet P."/>
            <person name="Kachouri R."/>
            <person name="Kerrest A."/>
            <person name="Koszul R."/>
            <person name="Lemaire M."/>
            <person name="Lesur I."/>
            <person name="Ma L."/>
            <person name="Muller H."/>
            <person name="Nicaud J.M."/>
            <person name="Nikolski M."/>
            <person name="Oztas S."/>
            <person name="Ozier-Kalogeropoulos O."/>
            <person name="Pellenz S."/>
            <person name="Potier S."/>
            <person name="Richard G.F."/>
            <person name="Straub M.L."/>
            <person name="Suleau A."/>
            <person name="Swennene D."/>
            <person name="Tekaia F."/>
            <person name="Wesolowski-Louvel M."/>
            <person name="Westhof E."/>
            <person name="Wirth B."/>
            <person name="Zeniou-Meyer M."/>
            <person name="Zivanovic I."/>
            <person name="Bolotin-Fukuhara M."/>
            <person name="Thierry A."/>
            <person name="Bouchier C."/>
            <person name="Caudron B."/>
            <person name="Scarpelli C."/>
            <person name="Gaillardin C."/>
            <person name="Weissenbach J."/>
            <person name="Wincker P."/>
            <person name="Souciet J.L."/>
        </authorList>
    </citation>
    <scope>NUCLEOTIDE SEQUENCE [LARGE SCALE GENOMIC DNA]</scope>
    <source>
        <strain evidence="4">ATCC 36239 / CBS 767 / BCRC 21394 / JCM 1990 / NBRC 0083 / IGC 2968</strain>
    </source>
</reference>
<keyword evidence="4" id="KW-1185">Reference proteome</keyword>
<keyword evidence="2" id="KW-0732">Signal</keyword>
<feature type="transmembrane region" description="Helical" evidence="1">
    <location>
        <begin position="194"/>
        <end position="220"/>
    </location>
</feature>
<dbReference type="STRING" id="284592.B5RV08"/>
<dbReference type="KEGG" id="dha:DEHA2G01034g"/>
<dbReference type="VEuPathDB" id="FungiDB:DEHA2G01034g"/>
<dbReference type="OrthoDB" id="4083463at2759"/>
<dbReference type="Proteomes" id="UP000000599">
    <property type="component" value="Chromosome G"/>
</dbReference>
<sequence>MVKLFEALYFALGVLPFLVSANTETYLLQVPHYFNIPSHPNVINPHDLHHRSVHNLNKTHSVLLDFPIKNTPPSSNISNTISLVYNPLVHPAKKLLVRLNNYHDETFKSDDLLYVKLCWPATTPINFRFDHSFHRLSDFLFEHTEDTFDIYLEVEISSDIHTYSTKYNDSIEEIQFQLYITKMPSKWIPIPLELYSYIVYVVDLCILLVSIVPWIFGILFT</sequence>
<keyword evidence="1" id="KW-0472">Membrane</keyword>
<evidence type="ECO:0000313" key="4">
    <source>
        <dbReference type="Proteomes" id="UP000000599"/>
    </source>
</evidence>
<gene>
    <name evidence="3" type="ordered locus">DEHA2G01034g</name>
</gene>
<dbReference type="OMA" id="LCWPATT"/>
<name>B5RV08_DEBHA</name>
<dbReference type="AlphaFoldDB" id="B5RV08"/>
<evidence type="ECO:0000256" key="2">
    <source>
        <dbReference type="SAM" id="SignalP"/>
    </source>
</evidence>
<accession>B5RV08</accession>
<dbReference type="HOGENOM" id="CLU_1272114_0_0_1"/>
<dbReference type="eggNOG" id="ENOG502RPZU">
    <property type="taxonomic scope" value="Eukaryota"/>
</dbReference>
<proteinExistence type="predicted"/>
<evidence type="ECO:0000313" key="3">
    <source>
        <dbReference type="EMBL" id="CAR65887.1"/>
    </source>
</evidence>
<organism evidence="3 4">
    <name type="scientific">Debaryomyces hansenii (strain ATCC 36239 / CBS 767 / BCRC 21394 / JCM 1990 / NBRC 0083 / IGC 2968)</name>
    <name type="common">Yeast</name>
    <name type="synonym">Torulaspora hansenii</name>
    <dbReference type="NCBI Taxonomy" id="284592"/>
    <lineage>
        <taxon>Eukaryota</taxon>
        <taxon>Fungi</taxon>
        <taxon>Dikarya</taxon>
        <taxon>Ascomycota</taxon>
        <taxon>Saccharomycotina</taxon>
        <taxon>Pichiomycetes</taxon>
        <taxon>Debaryomycetaceae</taxon>
        <taxon>Debaryomyces</taxon>
    </lineage>
</organism>
<evidence type="ECO:0000256" key="1">
    <source>
        <dbReference type="SAM" id="Phobius"/>
    </source>
</evidence>
<dbReference type="EMBL" id="CR382139">
    <property type="protein sequence ID" value="CAR65887.1"/>
    <property type="molecule type" value="Genomic_DNA"/>
</dbReference>
<dbReference type="Pfam" id="PF10333">
    <property type="entry name" value="Pga1"/>
    <property type="match status" value="1"/>
</dbReference>